<dbReference type="Pfam" id="PF13311">
    <property type="entry name" value="DUF4080"/>
    <property type="match status" value="1"/>
</dbReference>
<dbReference type="InterPro" id="IPR025288">
    <property type="entry name" value="DUF4080"/>
</dbReference>
<feature type="domain" description="B12-binding" evidence="6">
    <location>
        <begin position="1"/>
        <end position="148"/>
    </location>
</feature>
<dbReference type="GO" id="GO:0051536">
    <property type="term" value="F:iron-sulfur cluster binding"/>
    <property type="evidence" value="ECO:0007669"/>
    <property type="project" value="UniProtKB-KW"/>
</dbReference>
<reference evidence="8" key="1">
    <citation type="journal article" date="2020" name="mSystems">
        <title>Genome- and Community-Level Interaction Insights into Carbon Utilization and Element Cycling Functions of Hydrothermarchaeota in Hydrothermal Sediment.</title>
        <authorList>
            <person name="Zhou Z."/>
            <person name="Liu Y."/>
            <person name="Xu W."/>
            <person name="Pan J."/>
            <person name="Luo Z.H."/>
            <person name="Li M."/>
        </authorList>
    </citation>
    <scope>NUCLEOTIDE SEQUENCE [LARGE SCALE GENOMIC DNA]</scope>
    <source>
        <strain evidence="8">SpSt-503</strain>
    </source>
</reference>
<dbReference type="SFLD" id="SFLDG01082">
    <property type="entry name" value="B12-binding_domain_containing"/>
    <property type="match status" value="1"/>
</dbReference>
<evidence type="ECO:0000256" key="1">
    <source>
        <dbReference type="ARBA" id="ARBA00001966"/>
    </source>
</evidence>
<keyword evidence="5" id="KW-0411">Iron-sulfur</keyword>
<evidence type="ECO:0000256" key="2">
    <source>
        <dbReference type="ARBA" id="ARBA00022691"/>
    </source>
</evidence>
<dbReference type="Gene3D" id="3.40.50.280">
    <property type="entry name" value="Cobalamin-binding domain"/>
    <property type="match status" value="1"/>
</dbReference>
<dbReference type="SUPFAM" id="SSF102114">
    <property type="entry name" value="Radical SAM enzymes"/>
    <property type="match status" value="1"/>
</dbReference>
<dbReference type="PROSITE" id="PS51918">
    <property type="entry name" value="RADICAL_SAM"/>
    <property type="match status" value="1"/>
</dbReference>
<evidence type="ECO:0000259" key="7">
    <source>
        <dbReference type="PROSITE" id="PS51918"/>
    </source>
</evidence>
<dbReference type="CDD" id="cd01335">
    <property type="entry name" value="Radical_SAM"/>
    <property type="match status" value="1"/>
</dbReference>
<dbReference type="GO" id="GO:0003824">
    <property type="term" value="F:catalytic activity"/>
    <property type="evidence" value="ECO:0007669"/>
    <property type="project" value="InterPro"/>
</dbReference>
<feature type="domain" description="Radical SAM core" evidence="7">
    <location>
        <begin position="182"/>
        <end position="405"/>
    </location>
</feature>
<dbReference type="AlphaFoldDB" id="A0A7C3EEL8"/>
<name>A0A7C3EEL8_9SPIR</name>
<dbReference type="Gene3D" id="3.80.30.20">
    <property type="entry name" value="tm_1862 like domain"/>
    <property type="match status" value="1"/>
</dbReference>
<dbReference type="PROSITE" id="PS51332">
    <property type="entry name" value="B12_BINDING"/>
    <property type="match status" value="1"/>
</dbReference>
<dbReference type="InterPro" id="IPR058240">
    <property type="entry name" value="rSAM_sf"/>
</dbReference>
<dbReference type="PANTHER" id="PTHR43409:SF16">
    <property type="entry name" value="SLR0320 PROTEIN"/>
    <property type="match status" value="1"/>
</dbReference>
<comment type="cofactor">
    <cofactor evidence="1">
        <name>[4Fe-4S] cluster</name>
        <dbReference type="ChEBI" id="CHEBI:49883"/>
    </cofactor>
</comment>
<evidence type="ECO:0000256" key="4">
    <source>
        <dbReference type="ARBA" id="ARBA00023004"/>
    </source>
</evidence>
<evidence type="ECO:0000256" key="3">
    <source>
        <dbReference type="ARBA" id="ARBA00022723"/>
    </source>
</evidence>
<dbReference type="PANTHER" id="PTHR43409">
    <property type="entry name" value="ANAEROBIC MAGNESIUM-PROTOPORPHYRIN IX MONOMETHYL ESTER CYCLASE-RELATED"/>
    <property type="match status" value="1"/>
</dbReference>
<dbReference type="GO" id="GO:0005829">
    <property type="term" value="C:cytosol"/>
    <property type="evidence" value="ECO:0007669"/>
    <property type="project" value="TreeGrafter"/>
</dbReference>
<dbReference type="InterPro" id="IPR051198">
    <property type="entry name" value="BchE-like"/>
</dbReference>
<dbReference type="InterPro" id="IPR007197">
    <property type="entry name" value="rSAM"/>
</dbReference>
<dbReference type="InterPro" id="IPR023404">
    <property type="entry name" value="rSAM_horseshoe"/>
</dbReference>
<dbReference type="GO" id="GO:0031419">
    <property type="term" value="F:cobalamin binding"/>
    <property type="evidence" value="ECO:0007669"/>
    <property type="project" value="InterPro"/>
</dbReference>
<dbReference type="Pfam" id="PF04055">
    <property type="entry name" value="Radical_SAM"/>
    <property type="match status" value="1"/>
</dbReference>
<dbReference type="Pfam" id="PF02310">
    <property type="entry name" value="B12-binding"/>
    <property type="match status" value="1"/>
</dbReference>
<evidence type="ECO:0000313" key="8">
    <source>
        <dbReference type="EMBL" id="HFH30314.1"/>
    </source>
</evidence>
<sequence length="479" mass="54712">MADIVLATINAKWIHPSLALRLLHANLGPLADRSRILEFALRQPLAEKVEPILEERPRLLALSVYIWNHEATLALLEALERQWAGADGVSGRAGGSHPRPVIVLGGPEVAYLPEDAPLVGKADWIVRGEGEQIFRALSEHLLLGEPLEHLETYGTVSGKWVTAKPLNLTEITSPYHLYTEEDIEKKLIYVEASRGCPFGCEFCLSSLDRRVREFPLDHFLQDMEQLMARGARSFKFLDRTFNLDYTRAEQILRFFLERIKPPGYVHFEMVPSRFPDRLRVLLQEFPAGTLRLEVGIQTFTPEVARRIGRPSNPEKEQEALRFLREKTHAIVHADLIAGLPGETLESFAKSFNELWAVRPTEIQLGILKKLPGTPIARHDGPFAMQYDQRPPYEVQETGSFSRTELEDVKNFARFWELIINRGHFDDLLPRLVPERGDAFGIFMDLSRYLKQRFGKNWGIDRSSLRQALENWIQLKAGLV</sequence>
<dbReference type="GO" id="GO:0046872">
    <property type="term" value="F:metal ion binding"/>
    <property type="evidence" value="ECO:0007669"/>
    <property type="project" value="UniProtKB-KW"/>
</dbReference>
<dbReference type="InterPro" id="IPR006638">
    <property type="entry name" value="Elp3/MiaA/NifB-like_rSAM"/>
</dbReference>
<evidence type="ECO:0000256" key="5">
    <source>
        <dbReference type="ARBA" id="ARBA00023014"/>
    </source>
</evidence>
<organism evidence="8">
    <name type="scientific">Gracilinema caldarium</name>
    <dbReference type="NCBI Taxonomy" id="215591"/>
    <lineage>
        <taxon>Bacteria</taxon>
        <taxon>Pseudomonadati</taxon>
        <taxon>Spirochaetota</taxon>
        <taxon>Spirochaetia</taxon>
        <taxon>Spirochaetales</taxon>
        <taxon>Breznakiellaceae</taxon>
        <taxon>Gracilinema</taxon>
    </lineage>
</organism>
<evidence type="ECO:0000259" key="6">
    <source>
        <dbReference type="PROSITE" id="PS51332"/>
    </source>
</evidence>
<dbReference type="SMART" id="SM00729">
    <property type="entry name" value="Elp3"/>
    <property type="match status" value="1"/>
</dbReference>
<dbReference type="EMBL" id="DSVL01000383">
    <property type="protein sequence ID" value="HFH30314.1"/>
    <property type="molecule type" value="Genomic_DNA"/>
</dbReference>
<dbReference type="SFLD" id="SFLDS00029">
    <property type="entry name" value="Radical_SAM"/>
    <property type="match status" value="1"/>
</dbReference>
<proteinExistence type="predicted"/>
<protein>
    <submittedName>
        <fullName evidence="8">B12-binding domain-containing radical SAM protein</fullName>
    </submittedName>
</protein>
<keyword evidence="3" id="KW-0479">Metal-binding</keyword>
<keyword evidence="2" id="KW-0949">S-adenosyl-L-methionine</keyword>
<keyword evidence="4" id="KW-0408">Iron</keyword>
<gene>
    <name evidence="8" type="ORF">ENS59_12545</name>
</gene>
<dbReference type="InterPro" id="IPR006158">
    <property type="entry name" value="Cobalamin-bd"/>
</dbReference>
<accession>A0A7C3EEL8</accession>
<comment type="caution">
    <text evidence="8">The sequence shown here is derived from an EMBL/GenBank/DDBJ whole genome shotgun (WGS) entry which is preliminary data.</text>
</comment>